<feature type="region of interest" description="Disordered" evidence="10">
    <location>
        <begin position="23"/>
        <end position="61"/>
    </location>
</feature>
<dbReference type="Gene3D" id="1.20.5.110">
    <property type="match status" value="1"/>
</dbReference>
<reference evidence="14" key="1">
    <citation type="journal article" date="2018" name="Nat. Microbiol.">
        <title>Leveraging single-cell genomics to expand the fungal tree of life.</title>
        <authorList>
            <person name="Ahrendt S.R."/>
            <person name="Quandt C.A."/>
            <person name="Ciobanu D."/>
            <person name="Clum A."/>
            <person name="Salamov A."/>
            <person name="Andreopoulos B."/>
            <person name="Cheng J.F."/>
            <person name="Woyke T."/>
            <person name="Pelin A."/>
            <person name="Henrissat B."/>
            <person name="Reynolds N.K."/>
            <person name="Benny G.L."/>
            <person name="Smith M.E."/>
            <person name="James T.Y."/>
            <person name="Grigoriev I.V."/>
        </authorList>
    </citation>
    <scope>NUCLEOTIDE SEQUENCE [LARGE SCALE GENOMIC DNA]</scope>
    <source>
        <strain evidence="14">RSA 1356</strain>
    </source>
</reference>
<evidence type="ECO:0000256" key="9">
    <source>
        <dbReference type="SAM" id="Coils"/>
    </source>
</evidence>
<protein>
    <recommendedName>
        <fullName evidence="12">SNARE-complex protein Syntaxin-18 N-terminal domain-containing protein</fullName>
    </recommendedName>
</protein>
<evidence type="ECO:0000256" key="3">
    <source>
        <dbReference type="ARBA" id="ARBA00022448"/>
    </source>
</evidence>
<gene>
    <name evidence="13" type="ORF">THASP1DRAFT_29778</name>
</gene>
<evidence type="ECO:0000256" key="7">
    <source>
        <dbReference type="ARBA" id="ARBA00023054"/>
    </source>
</evidence>
<dbReference type="EMBL" id="KZ992605">
    <property type="protein sequence ID" value="RKP08420.1"/>
    <property type="molecule type" value="Genomic_DNA"/>
</dbReference>
<keyword evidence="8 11" id="KW-0472">Membrane</keyword>
<dbReference type="GO" id="GO:0015031">
    <property type="term" value="P:protein transport"/>
    <property type="evidence" value="ECO:0007669"/>
    <property type="project" value="UniProtKB-KW"/>
</dbReference>
<evidence type="ECO:0000256" key="6">
    <source>
        <dbReference type="ARBA" id="ARBA00022989"/>
    </source>
</evidence>
<feature type="coiled-coil region" evidence="9">
    <location>
        <begin position="304"/>
        <end position="348"/>
    </location>
</feature>
<feature type="compositionally biased region" description="Low complexity" evidence="10">
    <location>
        <begin position="239"/>
        <end position="248"/>
    </location>
</feature>
<keyword evidence="5" id="KW-0653">Protein transport</keyword>
<keyword evidence="4 11" id="KW-0812">Transmembrane</keyword>
<evidence type="ECO:0000256" key="10">
    <source>
        <dbReference type="SAM" id="MobiDB-lite"/>
    </source>
</evidence>
<comment type="similarity">
    <text evidence="2">Belongs to the syntaxin family.</text>
</comment>
<keyword evidence="14" id="KW-1185">Reference proteome</keyword>
<feature type="compositionally biased region" description="Basic and acidic residues" evidence="10">
    <location>
        <begin position="43"/>
        <end position="61"/>
    </location>
</feature>
<sequence>MPAAVDRTLQFRNELKRAYCEQHRPSNVQQQDGQATASGARTVEAKGTRKRTVDAKQGLRSEETVDDATLAALLAPPAWQPDPEHMDTFLAEAYRVAEHIESLREFLDSTRRAYLARTGMHGMHGGGSAGGRGGMTEAERDEVDRKAKEIIGGCAKRVSQLEELVKTSVQPAGVTLARRLLDSVGVAAGVEDEAREQQVRAHRGAIAWWLGKRLADVSSQQREQQEARLRREIERQRSSLRSSGSHLSVTGPHTNVSRSTEASRLGARSLEAHQVGSIGDAAATTSDADERIVDETLGLSEDQQRMLEQENQELASRLESTLDQVKAAERAILEIAELQNQLMAHVATQAKETERLYEEAVASTDRVREGNQQLLEAGRRSADTRKWILFFLIIASLILLFLDWYG</sequence>
<dbReference type="GO" id="GO:0006890">
    <property type="term" value="P:retrograde vesicle-mediated transport, Golgi to endoplasmic reticulum"/>
    <property type="evidence" value="ECO:0007669"/>
    <property type="project" value="TreeGrafter"/>
</dbReference>
<dbReference type="AlphaFoldDB" id="A0A4P9XSP9"/>
<feature type="compositionally biased region" description="Polar residues" evidence="10">
    <location>
        <begin position="25"/>
        <end position="39"/>
    </location>
</feature>
<dbReference type="STRING" id="78915.A0A4P9XSP9"/>
<dbReference type="Proteomes" id="UP000271241">
    <property type="component" value="Unassembled WGS sequence"/>
</dbReference>
<keyword evidence="7 9" id="KW-0175">Coiled coil</keyword>
<feature type="region of interest" description="Disordered" evidence="10">
    <location>
        <begin position="225"/>
        <end position="263"/>
    </location>
</feature>
<dbReference type="PANTHER" id="PTHR15959:SF0">
    <property type="entry name" value="SYNTAXIN-18"/>
    <property type="match status" value="1"/>
</dbReference>
<feature type="domain" description="SNARE-complex protein Syntaxin-18 N-terminal" evidence="12">
    <location>
        <begin position="80"/>
        <end position="142"/>
    </location>
</feature>
<dbReference type="GO" id="GO:0031201">
    <property type="term" value="C:SNARE complex"/>
    <property type="evidence" value="ECO:0007669"/>
    <property type="project" value="TreeGrafter"/>
</dbReference>
<feature type="transmembrane region" description="Helical" evidence="11">
    <location>
        <begin position="387"/>
        <end position="405"/>
    </location>
</feature>
<evidence type="ECO:0000256" key="5">
    <source>
        <dbReference type="ARBA" id="ARBA00022927"/>
    </source>
</evidence>
<evidence type="ECO:0000313" key="14">
    <source>
        <dbReference type="Proteomes" id="UP000271241"/>
    </source>
</evidence>
<evidence type="ECO:0000256" key="2">
    <source>
        <dbReference type="ARBA" id="ARBA00009063"/>
    </source>
</evidence>
<evidence type="ECO:0000256" key="1">
    <source>
        <dbReference type="ARBA" id="ARBA00004211"/>
    </source>
</evidence>
<dbReference type="InterPro" id="IPR019529">
    <property type="entry name" value="Syntaxin-18_N"/>
</dbReference>
<dbReference type="PANTHER" id="PTHR15959">
    <property type="entry name" value="SYNTAXIN-18"/>
    <property type="match status" value="1"/>
</dbReference>
<evidence type="ECO:0000259" key="12">
    <source>
        <dbReference type="Pfam" id="PF10496"/>
    </source>
</evidence>
<accession>A0A4P9XSP9</accession>
<feature type="compositionally biased region" description="Polar residues" evidence="10">
    <location>
        <begin position="251"/>
        <end position="262"/>
    </location>
</feature>
<keyword evidence="6 11" id="KW-1133">Transmembrane helix</keyword>
<dbReference type="GO" id="GO:0005783">
    <property type="term" value="C:endoplasmic reticulum"/>
    <property type="evidence" value="ECO:0007669"/>
    <property type="project" value="TreeGrafter"/>
</dbReference>
<name>A0A4P9XSP9_9FUNG</name>
<organism evidence="13 14">
    <name type="scientific">Thamnocephalis sphaerospora</name>
    <dbReference type="NCBI Taxonomy" id="78915"/>
    <lineage>
        <taxon>Eukaryota</taxon>
        <taxon>Fungi</taxon>
        <taxon>Fungi incertae sedis</taxon>
        <taxon>Zoopagomycota</taxon>
        <taxon>Zoopagomycotina</taxon>
        <taxon>Zoopagomycetes</taxon>
        <taxon>Zoopagales</taxon>
        <taxon>Sigmoideomycetaceae</taxon>
        <taxon>Thamnocephalis</taxon>
    </lineage>
</organism>
<proteinExistence type="inferred from homology"/>
<dbReference type="OrthoDB" id="342981at2759"/>
<feature type="compositionally biased region" description="Basic and acidic residues" evidence="10">
    <location>
        <begin position="225"/>
        <end position="237"/>
    </location>
</feature>
<evidence type="ECO:0000256" key="4">
    <source>
        <dbReference type="ARBA" id="ARBA00022692"/>
    </source>
</evidence>
<dbReference type="Pfam" id="PF10496">
    <property type="entry name" value="Syntaxin-18_N"/>
    <property type="match status" value="1"/>
</dbReference>
<evidence type="ECO:0000256" key="11">
    <source>
        <dbReference type="SAM" id="Phobius"/>
    </source>
</evidence>
<keyword evidence="3" id="KW-0813">Transport</keyword>
<evidence type="ECO:0000313" key="13">
    <source>
        <dbReference type="EMBL" id="RKP08420.1"/>
    </source>
</evidence>
<evidence type="ECO:0000256" key="8">
    <source>
        <dbReference type="ARBA" id="ARBA00023136"/>
    </source>
</evidence>
<comment type="subcellular location">
    <subcellularLocation>
        <location evidence="1">Membrane</location>
        <topology evidence="1">Single-pass type IV membrane protein</topology>
    </subcellularLocation>
</comment>